<feature type="transmembrane region" description="Helical" evidence="8">
    <location>
        <begin position="181"/>
        <end position="199"/>
    </location>
</feature>
<feature type="transmembrane region" description="Helical" evidence="8">
    <location>
        <begin position="51"/>
        <end position="72"/>
    </location>
</feature>
<feature type="compositionally biased region" description="Low complexity" evidence="7">
    <location>
        <begin position="305"/>
        <end position="324"/>
    </location>
</feature>
<dbReference type="Proteomes" id="UP000054350">
    <property type="component" value="Unassembled WGS sequence"/>
</dbReference>
<dbReference type="AlphaFoldDB" id="A0A0L0SXM6"/>
<dbReference type="Gene3D" id="1.20.1070.10">
    <property type="entry name" value="Rhodopsin 7-helix transmembrane proteins"/>
    <property type="match status" value="1"/>
</dbReference>
<feature type="transmembrane region" description="Helical" evidence="8">
    <location>
        <begin position="12"/>
        <end position="31"/>
    </location>
</feature>
<evidence type="ECO:0000259" key="10">
    <source>
        <dbReference type="PROSITE" id="PS50262"/>
    </source>
</evidence>
<dbReference type="GO" id="GO:0007166">
    <property type="term" value="P:cell surface receptor signaling pathway"/>
    <property type="evidence" value="ECO:0007669"/>
    <property type="project" value="InterPro"/>
</dbReference>
<comment type="subcellular location">
    <subcellularLocation>
        <location evidence="1">Membrane</location>
        <topology evidence="1">Multi-pass membrane protein</topology>
    </subcellularLocation>
</comment>
<name>A0A0L0SXM6_ALLM3</name>
<dbReference type="PANTHER" id="PTHR23112:SF0">
    <property type="entry name" value="TRANSMEMBRANE PROTEIN 116"/>
    <property type="match status" value="1"/>
</dbReference>
<proteinExistence type="inferred from homology"/>
<reference evidence="11 12" key="1">
    <citation type="submission" date="2009-11" db="EMBL/GenBank/DDBJ databases">
        <title>Annotation of Allomyces macrogynus ATCC 38327.</title>
        <authorList>
            <consortium name="The Broad Institute Genome Sequencing Platform"/>
            <person name="Russ C."/>
            <person name="Cuomo C."/>
            <person name="Burger G."/>
            <person name="Gray M.W."/>
            <person name="Holland P.W.H."/>
            <person name="King N."/>
            <person name="Lang F.B.F."/>
            <person name="Roger A.J."/>
            <person name="Ruiz-Trillo I."/>
            <person name="Young S.K."/>
            <person name="Zeng Q."/>
            <person name="Gargeya S."/>
            <person name="Fitzgerald M."/>
            <person name="Haas B."/>
            <person name="Abouelleil A."/>
            <person name="Alvarado L."/>
            <person name="Arachchi H.M."/>
            <person name="Berlin A."/>
            <person name="Chapman S.B."/>
            <person name="Gearin G."/>
            <person name="Goldberg J."/>
            <person name="Griggs A."/>
            <person name="Gujja S."/>
            <person name="Hansen M."/>
            <person name="Heiman D."/>
            <person name="Howarth C."/>
            <person name="Larimer J."/>
            <person name="Lui A."/>
            <person name="MacDonald P.J.P."/>
            <person name="McCowen C."/>
            <person name="Montmayeur A."/>
            <person name="Murphy C."/>
            <person name="Neiman D."/>
            <person name="Pearson M."/>
            <person name="Priest M."/>
            <person name="Roberts A."/>
            <person name="Saif S."/>
            <person name="Shea T."/>
            <person name="Sisk P."/>
            <person name="Stolte C."/>
            <person name="Sykes S."/>
            <person name="Wortman J."/>
            <person name="Nusbaum C."/>
            <person name="Birren B."/>
        </authorList>
    </citation>
    <scope>NUCLEOTIDE SEQUENCE [LARGE SCALE GENOMIC DNA]</scope>
    <source>
        <strain evidence="11 12">ATCC 38327</strain>
    </source>
</reference>
<accession>A0A0L0SXM6</accession>
<keyword evidence="3 8" id="KW-0812">Transmembrane</keyword>
<dbReference type="InterPro" id="IPR022343">
    <property type="entry name" value="GCR1-cAMP_receptor"/>
</dbReference>
<evidence type="ECO:0000256" key="4">
    <source>
        <dbReference type="ARBA" id="ARBA00022989"/>
    </source>
</evidence>
<dbReference type="InterPro" id="IPR017981">
    <property type="entry name" value="GPCR_2-like_7TM"/>
</dbReference>
<feature type="transmembrane region" description="Helical" evidence="8">
    <location>
        <begin position="92"/>
        <end position="116"/>
    </location>
</feature>
<keyword evidence="6" id="KW-0675">Receptor</keyword>
<evidence type="ECO:0000256" key="2">
    <source>
        <dbReference type="ARBA" id="ARBA00008077"/>
    </source>
</evidence>
<dbReference type="PANTHER" id="PTHR23112">
    <property type="entry name" value="G PROTEIN-COUPLED RECEPTOR 157-RELATED"/>
    <property type="match status" value="1"/>
</dbReference>
<dbReference type="InterPro" id="IPR017452">
    <property type="entry name" value="GPCR_Rhodpsn_7TM"/>
</dbReference>
<dbReference type="VEuPathDB" id="FungiDB:AMAG_12149"/>
<feature type="compositionally biased region" description="Polar residues" evidence="7">
    <location>
        <begin position="393"/>
        <end position="417"/>
    </location>
</feature>
<dbReference type="PROSITE" id="PS50261">
    <property type="entry name" value="G_PROTEIN_RECEP_F2_4"/>
    <property type="match status" value="1"/>
</dbReference>
<dbReference type="OrthoDB" id="2122879at2759"/>
<dbReference type="OMA" id="CAMYLAV"/>
<dbReference type="PROSITE" id="PS50262">
    <property type="entry name" value="G_PROTEIN_RECEP_F1_2"/>
    <property type="match status" value="1"/>
</dbReference>
<evidence type="ECO:0000256" key="6">
    <source>
        <dbReference type="ARBA" id="ARBA00023170"/>
    </source>
</evidence>
<keyword evidence="4 8" id="KW-1133">Transmembrane helix</keyword>
<evidence type="ECO:0000256" key="5">
    <source>
        <dbReference type="ARBA" id="ARBA00023136"/>
    </source>
</evidence>
<feature type="domain" description="G-protein coupled receptors family 1 profile" evidence="10">
    <location>
        <begin position="26"/>
        <end position="287"/>
    </location>
</feature>
<evidence type="ECO:0000256" key="7">
    <source>
        <dbReference type="SAM" id="MobiDB-lite"/>
    </source>
</evidence>
<feature type="transmembrane region" description="Helical" evidence="8">
    <location>
        <begin position="232"/>
        <end position="252"/>
    </location>
</feature>
<keyword evidence="12" id="KW-1185">Reference proteome</keyword>
<keyword evidence="5 8" id="KW-0472">Membrane</keyword>
<feature type="region of interest" description="Disordered" evidence="7">
    <location>
        <begin position="305"/>
        <end position="417"/>
    </location>
</feature>
<gene>
    <name evidence="11" type="ORF">AMAG_12149</name>
</gene>
<evidence type="ECO:0000313" key="12">
    <source>
        <dbReference type="Proteomes" id="UP000054350"/>
    </source>
</evidence>
<evidence type="ECO:0000256" key="1">
    <source>
        <dbReference type="ARBA" id="ARBA00004141"/>
    </source>
</evidence>
<dbReference type="EMBL" id="GG745352">
    <property type="protein sequence ID" value="KNE67074.1"/>
    <property type="molecule type" value="Genomic_DNA"/>
</dbReference>
<dbReference type="Pfam" id="PF01534">
    <property type="entry name" value="Frizzled"/>
    <property type="match status" value="1"/>
</dbReference>
<dbReference type="GO" id="GO:0005886">
    <property type="term" value="C:plasma membrane"/>
    <property type="evidence" value="ECO:0007669"/>
    <property type="project" value="TreeGrafter"/>
</dbReference>
<feature type="domain" description="G-protein coupled receptors family 2 profile 2" evidence="9">
    <location>
        <begin position="9"/>
        <end position="291"/>
    </location>
</feature>
<reference evidence="12" key="2">
    <citation type="submission" date="2009-11" db="EMBL/GenBank/DDBJ databases">
        <title>The Genome Sequence of Allomyces macrogynus strain ATCC 38327.</title>
        <authorList>
            <consortium name="The Broad Institute Genome Sequencing Platform"/>
            <person name="Russ C."/>
            <person name="Cuomo C."/>
            <person name="Shea T."/>
            <person name="Young S.K."/>
            <person name="Zeng Q."/>
            <person name="Koehrsen M."/>
            <person name="Haas B."/>
            <person name="Borodovsky M."/>
            <person name="Guigo R."/>
            <person name="Alvarado L."/>
            <person name="Berlin A."/>
            <person name="Borenstein D."/>
            <person name="Chen Z."/>
            <person name="Engels R."/>
            <person name="Freedman E."/>
            <person name="Gellesch M."/>
            <person name="Goldberg J."/>
            <person name="Griggs A."/>
            <person name="Gujja S."/>
            <person name="Heiman D."/>
            <person name="Hepburn T."/>
            <person name="Howarth C."/>
            <person name="Jen D."/>
            <person name="Larson L."/>
            <person name="Lewis B."/>
            <person name="Mehta T."/>
            <person name="Park D."/>
            <person name="Pearson M."/>
            <person name="Roberts A."/>
            <person name="Saif S."/>
            <person name="Shenoy N."/>
            <person name="Sisk P."/>
            <person name="Stolte C."/>
            <person name="Sykes S."/>
            <person name="Walk T."/>
            <person name="White J."/>
            <person name="Yandava C."/>
            <person name="Burger G."/>
            <person name="Gray M.W."/>
            <person name="Holland P.W.H."/>
            <person name="King N."/>
            <person name="Lang F.B.F."/>
            <person name="Roger A.J."/>
            <person name="Ruiz-Trillo I."/>
            <person name="Lander E."/>
            <person name="Nusbaum C."/>
        </authorList>
    </citation>
    <scope>NUCLEOTIDE SEQUENCE [LARGE SCALE GENOMIC DNA]</scope>
    <source>
        <strain evidence="12">ATCC 38327</strain>
    </source>
</reference>
<sequence length="417" mass="44766">MTAFSASEVHAMALAAQISGVVSLLCTLAILGDYLYRRSKGTAATSSSRIILWWTLTDLMSAPGMIASRAFIPAAGELPSALCQVQGVITPFAYLSSAFWAMLMAATSYLAVCWRWSLRDIVKMEKTWFHVFAWGVPLVLTIMPIFIATGNAPVTQAPAPLFGDAVYYCWISPAWAPYRMYFFYIPIMVCFILNVIMFVRAGAEIFRVFNEANTMGKVSSTPRARFHARHRFAFKCAMYLAVFVLVYGFALANRLTTLIHPDKPIFALALLQGILLPLKGGLNAIVYFSSHIMARAGGVLYHSGDSTDGSSGQTGASASQSATHSRAELGLSSRTGAGSAVPLHGSVPSSTGYLRNGGSVPPASPVVARWPESDVKNGPLGGGFDKPPRPTYNGPQSPTTGSGRGTQPGQNAPPTYW</sequence>
<evidence type="ECO:0000256" key="8">
    <source>
        <dbReference type="SAM" id="Phobius"/>
    </source>
</evidence>
<evidence type="ECO:0000313" key="11">
    <source>
        <dbReference type="EMBL" id="KNE67074.1"/>
    </source>
</evidence>
<organism evidence="11 12">
    <name type="scientific">Allomyces macrogynus (strain ATCC 38327)</name>
    <name type="common">Allomyces javanicus var. macrogynus</name>
    <dbReference type="NCBI Taxonomy" id="578462"/>
    <lineage>
        <taxon>Eukaryota</taxon>
        <taxon>Fungi</taxon>
        <taxon>Fungi incertae sedis</taxon>
        <taxon>Blastocladiomycota</taxon>
        <taxon>Blastocladiomycetes</taxon>
        <taxon>Blastocladiales</taxon>
        <taxon>Blastocladiaceae</taxon>
        <taxon>Allomyces</taxon>
    </lineage>
</organism>
<comment type="similarity">
    <text evidence="2">Belongs to the G-protein coupled receptor Fz/Smo family.</text>
</comment>
<evidence type="ECO:0000256" key="3">
    <source>
        <dbReference type="ARBA" id="ARBA00022692"/>
    </source>
</evidence>
<feature type="transmembrane region" description="Helical" evidence="8">
    <location>
        <begin position="128"/>
        <end position="148"/>
    </location>
</feature>
<dbReference type="InterPro" id="IPR000539">
    <property type="entry name" value="Frizzled/Smoothened_7TM"/>
</dbReference>
<dbReference type="GO" id="GO:0007189">
    <property type="term" value="P:adenylate cyclase-activating G protein-coupled receptor signaling pathway"/>
    <property type="evidence" value="ECO:0007669"/>
    <property type="project" value="TreeGrafter"/>
</dbReference>
<feature type="transmembrane region" description="Helical" evidence="8">
    <location>
        <begin position="264"/>
        <end position="288"/>
    </location>
</feature>
<dbReference type="GO" id="GO:0004930">
    <property type="term" value="F:G protein-coupled receptor activity"/>
    <property type="evidence" value="ECO:0007669"/>
    <property type="project" value="TreeGrafter"/>
</dbReference>
<evidence type="ECO:0008006" key="13">
    <source>
        <dbReference type="Google" id="ProtNLM"/>
    </source>
</evidence>
<dbReference type="STRING" id="578462.A0A0L0SXM6"/>
<dbReference type="SUPFAM" id="SSF81321">
    <property type="entry name" value="Family A G protein-coupled receptor-like"/>
    <property type="match status" value="1"/>
</dbReference>
<evidence type="ECO:0000259" key="9">
    <source>
        <dbReference type="PROSITE" id="PS50261"/>
    </source>
</evidence>
<dbReference type="PRINTS" id="PR02001">
    <property type="entry name" value="GCR1CAMPR"/>
</dbReference>
<protein>
    <recommendedName>
        <fullName evidence="13">G-protein coupled receptors family 2 profile 2 domain-containing protein</fullName>
    </recommendedName>
</protein>